<name>A0ABY3ZIV4_STRRM</name>
<sequence length="453" mass="46677">MGDRLTSETEGSGGMGGTDAAGEGRGAADAPGEPVTRPVARTGAFMTAMVVDAVGSGVWITFSLLYFTYGQGMALTTAGSALSTGALAALLAGGLAVGVITDRMGPFPAATLSCALRAVGFPCYLLADTPVTVAAIAFTISFGDRLYWAAHAGLVDSVTATQHAQRGLFALMNSLRNVGLGVGALAVALGASFQEAGGATLWHAIPLVNAASFAVAGMMFRWVGRPLRAAPVPRKGAGDRPSYRGVLANRPFLAFTGATLSITLSSVAFDSILPVYLRSLEMPLWLPPVAYVLSCVAIPAFQPLALWLGRRYRPMRLMALAAVLIAVSLASLVPLGRFDKAGATVWIALTVLVFSLGEAVFGAVAMTIVLSFATRQDAGRYSALYQLAWGLSGALGPGVHTLLLSASGSAPWTVMACALLLGAAVYLRLARTTPCARTAGPRDGDPAGRKGQR</sequence>
<protein>
    <submittedName>
        <fullName evidence="9">Major Facilitator Superfamily protein</fullName>
    </submittedName>
</protein>
<feature type="transmembrane region" description="Helical" evidence="8">
    <location>
        <begin position="199"/>
        <end position="220"/>
    </location>
</feature>
<evidence type="ECO:0000256" key="8">
    <source>
        <dbReference type="SAM" id="Phobius"/>
    </source>
</evidence>
<keyword evidence="2" id="KW-0813">Transport</keyword>
<feature type="transmembrane region" description="Helical" evidence="8">
    <location>
        <begin position="44"/>
        <end position="69"/>
    </location>
</feature>
<feature type="transmembrane region" description="Helical" evidence="8">
    <location>
        <begin position="345"/>
        <end position="372"/>
    </location>
</feature>
<reference evidence="9 10" key="1">
    <citation type="submission" date="2022-03" db="EMBL/GenBank/DDBJ databases">
        <title>Complete genome of Streptomyces rimosus ssp. rimosus R7 (=ATCC 10970).</title>
        <authorList>
            <person name="Beganovic S."/>
            <person name="Ruckert C."/>
            <person name="Busche T."/>
            <person name="Kalinowski J."/>
            <person name="Wittmann C."/>
        </authorList>
    </citation>
    <scope>NUCLEOTIDE SEQUENCE [LARGE SCALE GENOMIC DNA]</scope>
    <source>
        <strain evidence="9 10">R7</strain>
    </source>
</reference>
<comment type="subcellular location">
    <subcellularLocation>
        <location evidence="1">Cell membrane</location>
        <topology evidence="1">Multi-pass membrane protein</topology>
    </subcellularLocation>
</comment>
<gene>
    <name evidence="9" type="ORF">SRIMR7_39970</name>
</gene>
<accession>A0ABY3ZIV4</accession>
<feature type="transmembrane region" description="Helical" evidence="8">
    <location>
        <begin position="409"/>
        <end position="427"/>
    </location>
</feature>
<dbReference type="Gene3D" id="1.20.1250.20">
    <property type="entry name" value="MFS general substrate transporter like domains"/>
    <property type="match status" value="1"/>
</dbReference>
<feature type="transmembrane region" description="Helical" evidence="8">
    <location>
        <begin position="252"/>
        <end position="277"/>
    </location>
</feature>
<dbReference type="SUPFAM" id="SSF103473">
    <property type="entry name" value="MFS general substrate transporter"/>
    <property type="match status" value="1"/>
</dbReference>
<dbReference type="InterPro" id="IPR050171">
    <property type="entry name" value="MFS_Transporters"/>
</dbReference>
<evidence type="ECO:0000313" key="10">
    <source>
        <dbReference type="Proteomes" id="UP000829494"/>
    </source>
</evidence>
<evidence type="ECO:0000256" key="2">
    <source>
        <dbReference type="ARBA" id="ARBA00022448"/>
    </source>
</evidence>
<feature type="transmembrane region" description="Helical" evidence="8">
    <location>
        <begin position="289"/>
        <end position="308"/>
    </location>
</feature>
<dbReference type="EMBL" id="CP094298">
    <property type="protein sequence ID" value="UNZ08349.1"/>
    <property type="molecule type" value="Genomic_DNA"/>
</dbReference>
<dbReference type="Proteomes" id="UP000829494">
    <property type="component" value="Chromosome"/>
</dbReference>
<evidence type="ECO:0000256" key="5">
    <source>
        <dbReference type="ARBA" id="ARBA00022989"/>
    </source>
</evidence>
<keyword evidence="5 8" id="KW-1133">Transmembrane helix</keyword>
<evidence type="ECO:0000256" key="3">
    <source>
        <dbReference type="ARBA" id="ARBA00022475"/>
    </source>
</evidence>
<dbReference type="Pfam" id="PF07690">
    <property type="entry name" value="MFS_1"/>
    <property type="match status" value="1"/>
</dbReference>
<dbReference type="PANTHER" id="PTHR23517:SF2">
    <property type="entry name" value="MULTIDRUG RESISTANCE PROTEIN MDTH"/>
    <property type="match status" value="1"/>
</dbReference>
<evidence type="ECO:0000256" key="7">
    <source>
        <dbReference type="SAM" id="MobiDB-lite"/>
    </source>
</evidence>
<evidence type="ECO:0000256" key="4">
    <source>
        <dbReference type="ARBA" id="ARBA00022692"/>
    </source>
</evidence>
<feature type="compositionally biased region" description="Gly residues" evidence="7">
    <location>
        <begin position="11"/>
        <end position="25"/>
    </location>
</feature>
<keyword evidence="3" id="KW-1003">Cell membrane</keyword>
<feature type="transmembrane region" description="Helical" evidence="8">
    <location>
        <begin position="175"/>
        <end position="193"/>
    </location>
</feature>
<evidence type="ECO:0000256" key="6">
    <source>
        <dbReference type="ARBA" id="ARBA00023136"/>
    </source>
</evidence>
<proteinExistence type="predicted"/>
<organism evidence="9 10">
    <name type="scientific">Streptomyces rimosus subsp. rimosus</name>
    <dbReference type="NCBI Taxonomy" id="132474"/>
    <lineage>
        <taxon>Bacteria</taxon>
        <taxon>Bacillati</taxon>
        <taxon>Actinomycetota</taxon>
        <taxon>Actinomycetes</taxon>
        <taxon>Kitasatosporales</taxon>
        <taxon>Streptomycetaceae</taxon>
        <taxon>Streptomyces</taxon>
    </lineage>
</organism>
<keyword evidence="6 8" id="KW-0472">Membrane</keyword>
<keyword evidence="4 8" id="KW-0812">Transmembrane</keyword>
<feature type="transmembrane region" description="Helical" evidence="8">
    <location>
        <begin position="384"/>
        <end position="403"/>
    </location>
</feature>
<evidence type="ECO:0000313" key="9">
    <source>
        <dbReference type="EMBL" id="UNZ08349.1"/>
    </source>
</evidence>
<evidence type="ECO:0000256" key="1">
    <source>
        <dbReference type="ARBA" id="ARBA00004651"/>
    </source>
</evidence>
<dbReference type="PANTHER" id="PTHR23517">
    <property type="entry name" value="RESISTANCE PROTEIN MDTM, PUTATIVE-RELATED-RELATED"/>
    <property type="match status" value="1"/>
</dbReference>
<feature type="region of interest" description="Disordered" evidence="7">
    <location>
        <begin position="1"/>
        <end position="35"/>
    </location>
</feature>
<dbReference type="InterPro" id="IPR011701">
    <property type="entry name" value="MFS"/>
</dbReference>
<dbReference type="InterPro" id="IPR036259">
    <property type="entry name" value="MFS_trans_sf"/>
</dbReference>
<keyword evidence="10" id="KW-1185">Reference proteome</keyword>
<feature type="transmembrane region" description="Helical" evidence="8">
    <location>
        <begin position="315"/>
        <end position="333"/>
    </location>
</feature>
<feature type="transmembrane region" description="Helical" evidence="8">
    <location>
        <begin position="81"/>
        <end position="100"/>
    </location>
</feature>